<accession>A0A927CVK1</accession>
<reference evidence="9" key="1">
    <citation type="submission" date="2020-09" db="EMBL/GenBank/DDBJ databases">
        <title>Bacillus faecalis sp. nov., a moderately halophilic bacterium isolated from cow faeces.</title>
        <authorList>
            <person name="Jiang L."/>
            <person name="Lee J."/>
        </authorList>
    </citation>
    <scope>NUCLEOTIDE SEQUENCE</scope>
    <source>
        <strain evidence="9">AGMB 02131</strain>
    </source>
</reference>
<dbReference type="PIRSF" id="PIRSF001430">
    <property type="entry name" value="tRNA_psdUrid_synth"/>
    <property type="match status" value="1"/>
</dbReference>
<comment type="subunit">
    <text evidence="4">Homodimer.</text>
</comment>
<feature type="active site" description="Nucleophile" evidence="4 5">
    <location>
        <position position="52"/>
    </location>
</feature>
<dbReference type="SUPFAM" id="SSF55120">
    <property type="entry name" value="Pseudouridine synthase"/>
    <property type="match status" value="1"/>
</dbReference>
<dbReference type="RefSeq" id="WP_190998144.1">
    <property type="nucleotide sequence ID" value="NZ_JACXSI010000021.1"/>
</dbReference>
<dbReference type="HAMAP" id="MF_00171">
    <property type="entry name" value="TruA"/>
    <property type="match status" value="1"/>
</dbReference>
<keyword evidence="3 4" id="KW-0413">Isomerase</keyword>
<dbReference type="InterPro" id="IPR001406">
    <property type="entry name" value="PsdUridine_synth_TruA"/>
</dbReference>
<feature type="domain" description="Pseudouridine synthase I TruA alpha/beta" evidence="8">
    <location>
        <begin position="147"/>
        <end position="244"/>
    </location>
</feature>
<dbReference type="PANTHER" id="PTHR11142:SF0">
    <property type="entry name" value="TRNA PSEUDOURIDINE SYNTHASE-LIKE 1"/>
    <property type="match status" value="1"/>
</dbReference>
<evidence type="ECO:0000256" key="7">
    <source>
        <dbReference type="RuleBase" id="RU003792"/>
    </source>
</evidence>
<keyword evidence="10" id="KW-1185">Reference proteome</keyword>
<dbReference type="Gene3D" id="3.30.70.660">
    <property type="entry name" value="Pseudouridine synthase I, catalytic domain, C-terminal subdomain"/>
    <property type="match status" value="1"/>
</dbReference>
<dbReference type="EC" id="5.4.99.12" evidence="4"/>
<dbReference type="InterPro" id="IPR020103">
    <property type="entry name" value="PsdUridine_synth_cat_dom_sf"/>
</dbReference>
<dbReference type="PANTHER" id="PTHR11142">
    <property type="entry name" value="PSEUDOURIDYLATE SYNTHASE"/>
    <property type="match status" value="1"/>
</dbReference>
<name>A0A927CVK1_9BACI</name>
<evidence type="ECO:0000256" key="6">
    <source>
        <dbReference type="PIRSR" id="PIRSR001430-2"/>
    </source>
</evidence>
<protein>
    <recommendedName>
        <fullName evidence="4">tRNA pseudouridine synthase A</fullName>
        <ecNumber evidence="4">5.4.99.12</ecNumber>
    </recommendedName>
    <alternativeName>
        <fullName evidence="4">tRNA pseudouridine(38-40) synthase</fullName>
    </alternativeName>
    <alternativeName>
        <fullName evidence="4">tRNA pseudouridylate synthase I</fullName>
    </alternativeName>
    <alternativeName>
        <fullName evidence="4">tRNA-uridine isomerase I</fullName>
    </alternativeName>
</protein>
<organism evidence="9 10">
    <name type="scientific">Peribacillus faecalis</name>
    <dbReference type="NCBI Taxonomy" id="2772559"/>
    <lineage>
        <taxon>Bacteria</taxon>
        <taxon>Bacillati</taxon>
        <taxon>Bacillota</taxon>
        <taxon>Bacilli</taxon>
        <taxon>Bacillales</taxon>
        <taxon>Bacillaceae</taxon>
        <taxon>Peribacillus</taxon>
    </lineage>
</organism>
<proteinExistence type="inferred from homology"/>
<comment type="caution">
    <text evidence="9">The sequence shown here is derived from an EMBL/GenBank/DDBJ whole genome shotgun (WGS) entry which is preliminary data.</text>
</comment>
<dbReference type="Pfam" id="PF01416">
    <property type="entry name" value="PseudoU_synth_1"/>
    <property type="match status" value="2"/>
</dbReference>
<dbReference type="CDD" id="cd02570">
    <property type="entry name" value="PseudoU_synth_EcTruA"/>
    <property type="match status" value="1"/>
</dbReference>
<dbReference type="GO" id="GO:0003723">
    <property type="term" value="F:RNA binding"/>
    <property type="evidence" value="ECO:0007669"/>
    <property type="project" value="InterPro"/>
</dbReference>
<evidence type="ECO:0000256" key="5">
    <source>
        <dbReference type="PIRSR" id="PIRSR001430-1"/>
    </source>
</evidence>
<dbReference type="GO" id="GO:0160147">
    <property type="term" value="F:tRNA pseudouridine(38-40) synthase activity"/>
    <property type="evidence" value="ECO:0007669"/>
    <property type="project" value="UniProtKB-EC"/>
</dbReference>
<dbReference type="Proteomes" id="UP000602076">
    <property type="component" value="Unassembled WGS sequence"/>
</dbReference>
<dbReference type="NCBIfam" id="TIGR00071">
    <property type="entry name" value="hisT_truA"/>
    <property type="match status" value="1"/>
</dbReference>
<evidence type="ECO:0000256" key="1">
    <source>
        <dbReference type="ARBA" id="ARBA00009375"/>
    </source>
</evidence>
<evidence type="ECO:0000256" key="3">
    <source>
        <dbReference type="ARBA" id="ARBA00023235"/>
    </source>
</evidence>
<dbReference type="EMBL" id="JACXSI010000021">
    <property type="protein sequence ID" value="MBD3108602.1"/>
    <property type="molecule type" value="Genomic_DNA"/>
</dbReference>
<evidence type="ECO:0000256" key="2">
    <source>
        <dbReference type="ARBA" id="ARBA00022694"/>
    </source>
</evidence>
<gene>
    <name evidence="4 9" type="primary">truA</name>
    <name evidence="9" type="ORF">IEO70_09505</name>
</gene>
<comment type="similarity">
    <text evidence="1 4 7">Belongs to the tRNA pseudouridine synthase TruA family.</text>
</comment>
<evidence type="ECO:0000259" key="8">
    <source>
        <dbReference type="Pfam" id="PF01416"/>
    </source>
</evidence>
<feature type="domain" description="Pseudouridine synthase I TruA alpha/beta" evidence="8">
    <location>
        <begin position="8"/>
        <end position="104"/>
    </location>
</feature>
<dbReference type="InterPro" id="IPR020095">
    <property type="entry name" value="PsdUridine_synth_TruA_C"/>
</dbReference>
<evidence type="ECO:0000256" key="4">
    <source>
        <dbReference type="HAMAP-Rule" id="MF_00171"/>
    </source>
</evidence>
<dbReference type="GO" id="GO:0031119">
    <property type="term" value="P:tRNA pseudouridine synthesis"/>
    <property type="evidence" value="ECO:0007669"/>
    <property type="project" value="UniProtKB-UniRule"/>
</dbReference>
<sequence length="247" mass="27591">MQRMKCIISYDGTLFSGYQVQVDKRTIQSELEAVLEKMHKKAVKVVASGRTDAGVHALGQVIHFDTHLDIPADRWVQAMNAMLPKDIAVLSAEPVSENFHARYDAEGKTYKYEIQLSKIRNPLMRHHAFHYPYPIDVGRIKKAIGYALGTHDFSSFCAANTDVKDKVRTIHSIDCVQAGDLLTLTYTGNGFLYNMVRILTGTLIEIGSGKREPEEMAGIIAARDRSAAGKTAPPQGLYLKEVYYLNK</sequence>
<dbReference type="FunFam" id="3.30.70.580:FF:000001">
    <property type="entry name" value="tRNA pseudouridine synthase A"/>
    <property type="match status" value="1"/>
</dbReference>
<dbReference type="AlphaFoldDB" id="A0A927CVK1"/>
<comment type="catalytic activity">
    <reaction evidence="4 7">
        <text>uridine(38/39/40) in tRNA = pseudouridine(38/39/40) in tRNA</text>
        <dbReference type="Rhea" id="RHEA:22376"/>
        <dbReference type="Rhea" id="RHEA-COMP:10085"/>
        <dbReference type="Rhea" id="RHEA-COMP:10087"/>
        <dbReference type="ChEBI" id="CHEBI:65314"/>
        <dbReference type="ChEBI" id="CHEBI:65315"/>
        <dbReference type="EC" id="5.4.99.12"/>
    </reaction>
</comment>
<keyword evidence="2 4" id="KW-0819">tRNA processing</keyword>
<evidence type="ECO:0000313" key="10">
    <source>
        <dbReference type="Proteomes" id="UP000602076"/>
    </source>
</evidence>
<dbReference type="Gene3D" id="3.30.70.580">
    <property type="entry name" value="Pseudouridine synthase I, catalytic domain, N-terminal subdomain"/>
    <property type="match status" value="1"/>
</dbReference>
<dbReference type="InterPro" id="IPR020097">
    <property type="entry name" value="PsdUridine_synth_TruA_a/b_dom"/>
</dbReference>
<comment type="caution">
    <text evidence="4">Lacks conserved residue(s) required for the propagation of feature annotation.</text>
</comment>
<dbReference type="InterPro" id="IPR020094">
    <property type="entry name" value="TruA/RsuA/RluB/E/F_N"/>
</dbReference>
<comment type="function">
    <text evidence="4">Formation of pseudouridine at positions 38, 39 and 40 in the anticodon stem and loop of transfer RNAs.</text>
</comment>
<feature type="binding site" evidence="4 6">
    <location>
        <position position="110"/>
    </location>
    <ligand>
        <name>substrate</name>
    </ligand>
</feature>
<evidence type="ECO:0000313" key="9">
    <source>
        <dbReference type="EMBL" id="MBD3108602.1"/>
    </source>
</evidence>